<evidence type="ECO:0000313" key="8">
    <source>
        <dbReference type="EMBL" id="EZP70933.1"/>
    </source>
</evidence>
<dbReference type="InterPro" id="IPR016174">
    <property type="entry name" value="Di-haem_cyt_TM"/>
</dbReference>
<dbReference type="SUPFAM" id="SSF81342">
    <property type="entry name" value="Transmembrane di-heme cytochromes"/>
    <property type="match status" value="1"/>
</dbReference>
<dbReference type="Gene3D" id="1.20.950.20">
    <property type="entry name" value="Transmembrane di-heme cytochromes, Chain C"/>
    <property type="match status" value="1"/>
</dbReference>
<keyword evidence="4 6" id="KW-1133">Transmembrane helix</keyword>
<dbReference type="AlphaFoldDB" id="A0A031JCH4"/>
<dbReference type="PANTHER" id="PTHR30485">
    <property type="entry name" value="NI/FE-HYDROGENASE 1 B-TYPE CYTOCHROME SUBUNIT"/>
    <property type="match status" value="1"/>
</dbReference>
<name>A0A031JCH4_9SPHN</name>
<keyword evidence="2" id="KW-1003">Cell membrane</keyword>
<dbReference type="InterPro" id="IPR011577">
    <property type="entry name" value="Cyt_b561_bac/Ni-Hgenase"/>
</dbReference>
<feature type="transmembrane region" description="Helical" evidence="6">
    <location>
        <begin position="113"/>
        <end position="135"/>
    </location>
</feature>
<dbReference type="Proteomes" id="UP000024329">
    <property type="component" value="Unassembled WGS sequence"/>
</dbReference>
<protein>
    <submittedName>
        <fullName evidence="8">Cytochrome b</fullName>
    </submittedName>
</protein>
<evidence type="ECO:0000256" key="5">
    <source>
        <dbReference type="ARBA" id="ARBA00023136"/>
    </source>
</evidence>
<dbReference type="InterPro" id="IPR051542">
    <property type="entry name" value="Hydrogenase_cytochrome"/>
</dbReference>
<dbReference type="Pfam" id="PF01292">
    <property type="entry name" value="Ni_hydr_CYTB"/>
    <property type="match status" value="1"/>
</dbReference>
<dbReference type="eggNOG" id="COG3658">
    <property type="taxonomic scope" value="Bacteria"/>
</dbReference>
<gene>
    <name evidence="8" type="ORF">BV97_05315</name>
</gene>
<feature type="transmembrane region" description="Helical" evidence="6">
    <location>
        <begin position="184"/>
        <end position="202"/>
    </location>
</feature>
<sequence length="221" mass="23915">MQSSKPGIPVRPLKDSARAKAKWDPVVKVTHWSIVLAVIGNAIFTEEGSGPHVWVGYALATVLAFRLLWGFVGPKEARFTAFPPSPRKALAHIPEIRAGHNEIHPSHNPLGALMVYAIWGTLSIIIATGIGMAGLPSTKWISEAPSHAVGRGTDDRDSVLLKGSERKEIGDDAEDEPLKEVHESAVNLLYVLIALHLAGVVFETRRSGKYILTAMLPGRAQ</sequence>
<evidence type="ECO:0000256" key="2">
    <source>
        <dbReference type="ARBA" id="ARBA00022475"/>
    </source>
</evidence>
<dbReference type="RefSeq" id="WP_036530300.1">
    <property type="nucleotide sequence ID" value="NZ_JFYZ01000063.1"/>
</dbReference>
<feature type="transmembrane region" description="Helical" evidence="6">
    <location>
        <begin position="54"/>
        <end position="72"/>
    </location>
</feature>
<proteinExistence type="predicted"/>
<feature type="domain" description="Cytochrome b561 bacterial/Ni-hydrogenase" evidence="7">
    <location>
        <begin position="23"/>
        <end position="218"/>
    </location>
</feature>
<dbReference type="GO" id="GO:0005886">
    <property type="term" value="C:plasma membrane"/>
    <property type="evidence" value="ECO:0007669"/>
    <property type="project" value="UniProtKB-SubCell"/>
</dbReference>
<dbReference type="EMBL" id="JFYZ01000063">
    <property type="protein sequence ID" value="EZP70933.1"/>
    <property type="molecule type" value="Genomic_DNA"/>
</dbReference>
<dbReference type="GO" id="GO:0022904">
    <property type="term" value="P:respiratory electron transport chain"/>
    <property type="evidence" value="ECO:0007669"/>
    <property type="project" value="InterPro"/>
</dbReference>
<organism evidence="8 9">
    <name type="scientific">Novosphingobium resinovorum</name>
    <dbReference type="NCBI Taxonomy" id="158500"/>
    <lineage>
        <taxon>Bacteria</taxon>
        <taxon>Pseudomonadati</taxon>
        <taxon>Pseudomonadota</taxon>
        <taxon>Alphaproteobacteria</taxon>
        <taxon>Sphingomonadales</taxon>
        <taxon>Sphingomonadaceae</taxon>
        <taxon>Novosphingobium</taxon>
    </lineage>
</organism>
<accession>A0A031JCH4</accession>
<comment type="subcellular location">
    <subcellularLocation>
        <location evidence="1">Cell membrane</location>
        <topology evidence="1">Multi-pass membrane protein</topology>
    </subcellularLocation>
</comment>
<evidence type="ECO:0000259" key="7">
    <source>
        <dbReference type="Pfam" id="PF01292"/>
    </source>
</evidence>
<evidence type="ECO:0000256" key="1">
    <source>
        <dbReference type="ARBA" id="ARBA00004651"/>
    </source>
</evidence>
<evidence type="ECO:0000256" key="6">
    <source>
        <dbReference type="SAM" id="Phobius"/>
    </source>
</evidence>
<evidence type="ECO:0000256" key="4">
    <source>
        <dbReference type="ARBA" id="ARBA00022989"/>
    </source>
</evidence>
<dbReference type="GO" id="GO:0020037">
    <property type="term" value="F:heme binding"/>
    <property type="evidence" value="ECO:0007669"/>
    <property type="project" value="TreeGrafter"/>
</dbReference>
<evidence type="ECO:0000256" key="3">
    <source>
        <dbReference type="ARBA" id="ARBA00022692"/>
    </source>
</evidence>
<keyword evidence="3 6" id="KW-0812">Transmembrane</keyword>
<comment type="caution">
    <text evidence="8">The sequence shown here is derived from an EMBL/GenBank/DDBJ whole genome shotgun (WGS) entry which is preliminary data.</text>
</comment>
<dbReference type="GO" id="GO:0009055">
    <property type="term" value="F:electron transfer activity"/>
    <property type="evidence" value="ECO:0007669"/>
    <property type="project" value="InterPro"/>
</dbReference>
<reference evidence="8 9" key="1">
    <citation type="submission" date="2014-03" db="EMBL/GenBank/DDBJ databases">
        <title>Whole genome sequence of Novosphingobium resinovorum KF1.</title>
        <authorList>
            <person name="Gan H.M."/>
            <person name="Gan H.Y."/>
            <person name="Chew T.H."/>
            <person name="Savka M.A."/>
        </authorList>
    </citation>
    <scope>NUCLEOTIDE SEQUENCE [LARGE SCALE GENOMIC DNA]</scope>
    <source>
        <strain evidence="8 9">KF1</strain>
    </source>
</reference>
<dbReference type="PANTHER" id="PTHR30485:SF2">
    <property type="entry name" value="BLL0597 PROTEIN"/>
    <property type="match status" value="1"/>
</dbReference>
<keyword evidence="5 6" id="KW-0472">Membrane</keyword>
<evidence type="ECO:0000313" key="9">
    <source>
        <dbReference type="Proteomes" id="UP000024329"/>
    </source>
</evidence>